<proteinExistence type="inferred from homology"/>
<dbReference type="EMBL" id="JAUCGM010000010">
    <property type="protein sequence ID" value="MDM8561846.1"/>
    <property type="molecule type" value="Genomic_DNA"/>
</dbReference>
<evidence type="ECO:0000256" key="2">
    <source>
        <dbReference type="ARBA" id="ARBA00022670"/>
    </source>
</evidence>
<dbReference type="Gene3D" id="6.20.330.10">
    <property type="match status" value="1"/>
</dbReference>
<reference evidence="7" key="1">
    <citation type="submission" date="2023-06" db="EMBL/GenBank/DDBJ databases">
        <title>Uncultivated large filamentous bacteria from sulfidic sediments reveal new species and different genomic features in energy metabolism and defense.</title>
        <authorList>
            <person name="Fonseca A."/>
        </authorList>
    </citation>
    <scope>NUCLEOTIDE SEQUENCE</scope>
    <source>
        <strain evidence="7">HSG4</strain>
    </source>
</reference>
<dbReference type="PANTHER" id="PTHR42987">
    <property type="entry name" value="PEPTIDASE S49"/>
    <property type="match status" value="1"/>
</dbReference>
<evidence type="ECO:0000256" key="3">
    <source>
        <dbReference type="ARBA" id="ARBA00022801"/>
    </source>
</evidence>
<keyword evidence="5" id="KW-0812">Transmembrane</keyword>
<dbReference type="PANTHER" id="PTHR42987:SF8">
    <property type="entry name" value="PROTEINASE"/>
    <property type="match status" value="1"/>
</dbReference>
<keyword evidence="2" id="KW-0645">Protease</keyword>
<dbReference type="InterPro" id="IPR047272">
    <property type="entry name" value="S49_SppA_C"/>
</dbReference>
<keyword evidence="3 7" id="KW-0378">Hydrolase</keyword>
<gene>
    <name evidence="7" type="ORF">QUF54_00655</name>
</gene>
<evidence type="ECO:0000259" key="6">
    <source>
        <dbReference type="Pfam" id="PF01343"/>
    </source>
</evidence>
<dbReference type="Gene3D" id="3.90.226.10">
    <property type="entry name" value="2-enoyl-CoA Hydratase, Chain A, domain 1"/>
    <property type="match status" value="1"/>
</dbReference>
<dbReference type="EC" id="3.4.21.-" evidence="7"/>
<feature type="transmembrane region" description="Helical" evidence="5">
    <location>
        <begin position="45"/>
        <end position="63"/>
    </location>
</feature>
<organism evidence="7 8">
    <name type="scientific">Candidatus Marithioploca araucensis</name>
    <dbReference type="NCBI Taxonomy" id="70273"/>
    <lineage>
        <taxon>Bacteria</taxon>
        <taxon>Pseudomonadati</taxon>
        <taxon>Pseudomonadota</taxon>
        <taxon>Gammaproteobacteria</taxon>
        <taxon>Thiotrichales</taxon>
        <taxon>Thiotrichaceae</taxon>
        <taxon>Candidatus Marithioploca</taxon>
    </lineage>
</organism>
<evidence type="ECO:0000256" key="4">
    <source>
        <dbReference type="ARBA" id="ARBA00022825"/>
    </source>
</evidence>
<accession>A0ABT7VQA5</accession>
<sequence>MPSETSKEPNTLHNKLHDDKWERDTLNRLVFAATNEQRRSRRWRIFFMLLSFVYLFLISWPLLKSNWELFEQADVISSDKHTALVEVQGLISADTDASADQIIEGLRNAFEDKETAGVIIRINSPGGSPVQAGYINDEIGRLREKYPDIPVYAVATDLCASGGYYIAAAADEIYADKASVIGSIGVLMNGFGFVDAMKKLGIERRLLTAGKNKGFLDPFSPMKEEDSLHIEKVLNDVHEQFIKQVKQGREKSLKAKGKLALLENPKLFSGLVWTGEQALELGLVDALGNSSYVAREVIKAETIKDFTPKPDYLDRFAERLGATMALTLSQQLKLNGAILQ</sequence>
<dbReference type="SUPFAM" id="SSF52096">
    <property type="entry name" value="ClpP/crotonase"/>
    <property type="match status" value="1"/>
</dbReference>
<comment type="similarity">
    <text evidence="1">Belongs to the peptidase S49 family.</text>
</comment>
<evidence type="ECO:0000256" key="1">
    <source>
        <dbReference type="ARBA" id="ARBA00008683"/>
    </source>
</evidence>
<evidence type="ECO:0000313" key="8">
    <source>
        <dbReference type="Proteomes" id="UP001171945"/>
    </source>
</evidence>
<dbReference type="InterPro" id="IPR029045">
    <property type="entry name" value="ClpP/crotonase-like_dom_sf"/>
</dbReference>
<keyword evidence="8" id="KW-1185">Reference proteome</keyword>
<dbReference type="Pfam" id="PF01343">
    <property type="entry name" value="Peptidase_S49"/>
    <property type="match status" value="1"/>
</dbReference>
<name>A0ABT7VQA5_9GAMM</name>
<dbReference type="InterPro" id="IPR002142">
    <property type="entry name" value="Peptidase_S49"/>
</dbReference>
<dbReference type="CDD" id="cd07023">
    <property type="entry name" value="S49_Sppa_N_C"/>
    <property type="match status" value="1"/>
</dbReference>
<dbReference type="Proteomes" id="UP001171945">
    <property type="component" value="Unassembled WGS sequence"/>
</dbReference>
<evidence type="ECO:0000313" key="7">
    <source>
        <dbReference type="EMBL" id="MDM8561846.1"/>
    </source>
</evidence>
<evidence type="ECO:0000256" key="5">
    <source>
        <dbReference type="SAM" id="Phobius"/>
    </source>
</evidence>
<comment type="caution">
    <text evidence="7">The sequence shown here is derived from an EMBL/GenBank/DDBJ whole genome shotgun (WGS) entry which is preliminary data.</text>
</comment>
<keyword evidence="5" id="KW-1133">Transmembrane helix</keyword>
<protein>
    <submittedName>
        <fullName evidence="7">S49 family peptidase</fullName>
        <ecNumber evidence="7">3.4.21.-</ecNumber>
    </submittedName>
</protein>
<feature type="domain" description="Peptidase S49" evidence="6">
    <location>
        <begin position="148"/>
        <end position="299"/>
    </location>
</feature>
<dbReference type="GO" id="GO:0016787">
    <property type="term" value="F:hydrolase activity"/>
    <property type="evidence" value="ECO:0007669"/>
    <property type="project" value="UniProtKB-KW"/>
</dbReference>
<keyword evidence="5" id="KW-0472">Membrane</keyword>
<keyword evidence="4" id="KW-0720">Serine protease</keyword>